<feature type="transmembrane region" description="Helical" evidence="5">
    <location>
        <begin position="150"/>
        <end position="167"/>
    </location>
</feature>
<keyword evidence="2 5" id="KW-0812">Transmembrane</keyword>
<reference evidence="7" key="1">
    <citation type="journal article" date="2023" name="Commun. Biol.">
        <title>Genome analysis of Parmales, the sister group of diatoms, reveals the evolutionary specialization of diatoms from phago-mixotrophs to photoautotrophs.</title>
        <authorList>
            <person name="Ban H."/>
            <person name="Sato S."/>
            <person name="Yoshikawa S."/>
            <person name="Yamada K."/>
            <person name="Nakamura Y."/>
            <person name="Ichinomiya M."/>
            <person name="Sato N."/>
            <person name="Blanc-Mathieu R."/>
            <person name="Endo H."/>
            <person name="Kuwata A."/>
            <person name="Ogata H."/>
        </authorList>
    </citation>
    <scope>NUCLEOTIDE SEQUENCE [LARGE SCALE GENOMIC DNA]</scope>
</reference>
<dbReference type="OrthoDB" id="417037at2759"/>
<feature type="transmembrane region" description="Helical" evidence="5">
    <location>
        <begin position="269"/>
        <end position="287"/>
    </location>
</feature>
<keyword evidence="3 5" id="KW-1133">Transmembrane helix</keyword>
<dbReference type="InterPro" id="IPR050186">
    <property type="entry name" value="TPT_transporter"/>
</dbReference>
<keyword evidence="7" id="KW-1185">Reference proteome</keyword>
<dbReference type="Proteomes" id="UP001165065">
    <property type="component" value="Unassembled WGS sequence"/>
</dbReference>
<comment type="caution">
    <text evidence="6">The sequence shown here is derived from an EMBL/GenBank/DDBJ whole genome shotgun (WGS) entry which is preliminary data.</text>
</comment>
<evidence type="ECO:0000313" key="6">
    <source>
        <dbReference type="EMBL" id="GMI38790.1"/>
    </source>
</evidence>
<accession>A0A9W7GB98</accession>
<evidence type="ECO:0000256" key="4">
    <source>
        <dbReference type="ARBA" id="ARBA00023136"/>
    </source>
</evidence>
<organism evidence="6 7">
    <name type="scientific">Triparma columacea</name>
    <dbReference type="NCBI Taxonomy" id="722753"/>
    <lineage>
        <taxon>Eukaryota</taxon>
        <taxon>Sar</taxon>
        <taxon>Stramenopiles</taxon>
        <taxon>Ochrophyta</taxon>
        <taxon>Bolidophyceae</taxon>
        <taxon>Parmales</taxon>
        <taxon>Triparmaceae</taxon>
        <taxon>Triparma</taxon>
    </lineage>
</organism>
<comment type="subcellular location">
    <subcellularLocation>
        <location evidence="1">Membrane</location>
        <topology evidence="1">Multi-pass membrane protein</topology>
    </subcellularLocation>
</comment>
<feature type="transmembrane region" description="Helical" evidence="5">
    <location>
        <begin position="27"/>
        <end position="48"/>
    </location>
</feature>
<gene>
    <name evidence="6" type="ORF">TrCOL_g8002</name>
</gene>
<name>A0A9W7GB98_9STRA</name>
<dbReference type="InterPro" id="IPR037185">
    <property type="entry name" value="EmrE-like"/>
</dbReference>
<dbReference type="EMBL" id="BRYA01000091">
    <property type="protein sequence ID" value="GMI38790.1"/>
    <property type="molecule type" value="Genomic_DNA"/>
</dbReference>
<evidence type="ECO:0000256" key="2">
    <source>
        <dbReference type="ARBA" id="ARBA00022692"/>
    </source>
</evidence>
<protein>
    <recommendedName>
        <fullName evidence="8">Sugar phosphate transporter domain-containing protein</fullName>
    </recommendedName>
</protein>
<evidence type="ECO:0000256" key="3">
    <source>
        <dbReference type="ARBA" id="ARBA00022989"/>
    </source>
</evidence>
<feature type="transmembrane region" description="Helical" evidence="5">
    <location>
        <begin position="243"/>
        <end position="263"/>
    </location>
</feature>
<feature type="transmembrane region" description="Helical" evidence="5">
    <location>
        <begin position="217"/>
        <end position="236"/>
    </location>
</feature>
<dbReference type="SUPFAM" id="SSF103481">
    <property type="entry name" value="Multidrug resistance efflux transporter EmrE"/>
    <property type="match status" value="1"/>
</dbReference>
<sequence>MKEVVTAIAAYSFCSGTMLILNKAGTIALPSGFLASLQFLFAVVAILVGHSFKVITVDPLTPTIVVPYLKYCVLFLLGVYSNMQSLAQSSVDTVIVFRSSTPLLVCLMDVLFMGRENPSLRSMLSMSAMVLGAFMYVSSDSQFKMEGLKAYFWVLSYFVIISLEMIFGKKITSSVKCSLATSVLLTNLFTLPAMLLLSKARGESWSLTPIIDNPAYFWVLTFSCLAGTGIGFSSWWCRSLLSATGFTVVGICNKVLTVILNIAVWDKHASPFGTFSLLVCLGGGVAYQQAPMKETGDSKNGNSMGGTVEEGVAMLVKEEIDEIEGLETRVNEREGMLEGMDGNGKQAV</sequence>
<keyword evidence="4 5" id="KW-0472">Membrane</keyword>
<feature type="transmembrane region" description="Helical" evidence="5">
    <location>
        <begin position="60"/>
        <end position="83"/>
    </location>
</feature>
<dbReference type="PANTHER" id="PTHR11132">
    <property type="entry name" value="SOLUTE CARRIER FAMILY 35"/>
    <property type="match status" value="1"/>
</dbReference>
<proteinExistence type="predicted"/>
<evidence type="ECO:0000256" key="1">
    <source>
        <dbReference type="ARBA" id="ARBA00004141"/>
    </source>
</evidence>
<feature type="transmembrane region" description="Helical" evidence="5">
    <location>
        <begin position="95"/>
        <end position="113"/>
    </location>
</feature>
<dbReference type="AlphaFoldDB" id="A0A9W7GB98"/>
<dbReference type="GO" id="GO:0016020">
    <property type="term" value="C:membrane"/>
    <property type="evidence" value="ECO:0007669"/>
    <property type="project" value="UniProtKB-SubCell"/>
</dbReference>
<evidence type="ECO:0008006" key="8">
    <source>
        <dbReference type="Google" id="ProtNLM"/>
    </source>
</evidence>
<feature type="transmembrane region" description="Helical" evidence="5">
    <location>
        <begin position="179"/>
        <end position="197"/>
    </location>
</feature>
<evidence type="ECO:0000256" key="5">
    <source>
        <dbReference type="SAM" id="Phobius"/>
    </source>
</evidence>
<evidence type="ECO:0000313" key="7">
    <source>
        <dbReference type="Proteomes" id="UP001165065"/>
    </source>
</evidence>